<gene>
    <name evidence="1" type="ORF">FRX31_014172</name>
</gene>
<sequence>MQNSYGTSSPSTPGRIRHRRRLNEIPIDASKTNGSKLLVNDQNKYKSISLWQRSYLLYSKAPEDRQLLGFRLMNWVYVVHSYTKEEDVQVSVWAVCLDTHDSNSSLYLVLNSL</sequence>
<protein>
    <submittedName>
        <fullName evidence="1">Uncharacterized protein</fullName>
    </submittedName>
</protein>
<evidence type="ECO:0000313" key="2">
    <source>
        <dbReference type="Proteomes" id="UP000554482"/>
    </source>
</evidence>
<reference evidence="1 2" key="1">
    <citation type="submission" date="2020-06" db="EMBL/GenBank/DDBJ databases">
        <title>Transcriptomic and genomic resources for Thalictrum thalictroides and T. hernandezii: Facilitating candidate gene discovery in an emerging model plant lineage.</title>
        <authorList>
            <person name="Arias T."/>
            <person name="Riano-Pachon D.M."/>
            <person name="Di Stilio V.S."/>
        </authorList>
    </citation>
    <scope>NUCLEOTIDE SEQUENCE [LARGE SCALE GENOMIC DNA]</scope>
    <source>
        <strain evidence="2">cv. WT478/WT964</strain>
        <tissue evidence="1">Leaves</tissue>
    </source>
</reference>
<comment type="caution">
    <text evidence="1">The sequence shown here is derived from an EMBL/GenBank/DDBJ whole genome shotgun (WGS) entry which is preliminary data.</text>
</comment>
<dbReference type="AlphaFoldDB" id="A0A7J6WH54"/>
<evidence type="ECO:0000313" key="1">
    <source>
        <dbReference type="EMBL" id="KAF5196238.1"/>
    </source>
</evidence>
<proteinExistence type="predicted"/>
<organism evidence="1 2">
    <name type="scientific">Thalictrum thalictroides</name>
    <name type="common">Rue-anemone</name>
    <name type="synonym">Anemone thalictroides</name>
    <dbReference type="NCBI Taxonomy" id="46969"/>
    <lineage>
        <taxon>Eukaryota</taxon>
        <taxon>Viridiplantae</taxon>
        <taxon>Streptophyta</taxon>
        <taxon>Embryophyta</taxon>
        <taxon>Tracheophyta</taxon>
        <taxon>Spermatophyta</taxon>
        <taxon>Magnoliopsida</taxon>
        <taxon>Ranunculales</taxon>
        <taxon>Ranunculaceae</taxon>
        <taxon>Thalictroideae</taxon>
        <taxon>Thalictrum</taxon>
    </lineage>
</organism>
<dbReference type="EMBL" id="JABWDY010016253">
    <property type="protein sequence ID" value="KAF5196238.1"/>
    <property type="molecule type" value="Genomic_DNA"/>
</dbReference>
<dbReference type="Proteomes" id="UP000554482">
    <property type="component" value="Unassembled WGS sequence"/>
</dbReference>
<keyword evidence="2" id="KW-1185">Reference proteome</keyword>
<accession>A0A7J6WH54</accession>
<name>A0A7J6WH54_THATH</name>